<gene>
    <name evidence="2" type="ORF">K491DRAFT_570606</name>
</gene>
<evidence type="ECO:0000313" key="2">
    <source>
        <dbReference type="EMBL" id="KAF2660249.1"/>
    </source>
</evidence>
<evidence type="ECO:0000313" key="3">
    <source>
        <dbReference type="Proteomes" id="UP000799324"/>
    </source>
</evidence>
<organism evidence="2 3">
    <name type="scientific">Lophiostoma macrostomum CBS 122681</name>
    <dbReference type="NCBI Taxonomy" id="1314788"/>
    <lineage>
        <taxon>Eukaryota</taxon>
        <taxon>Fungi</taxon>
        <taxon>Dikarya</taxon>
        <taxon>Ascomycota</taxon>
        <taxon>Pezizomycotina</taxon>
        <taxon>Dothideomycetes</taxon>
        <taxon>Pleosporomycetidae</taxon>
        <taxon>Pleosporales</taxon>
        <taxon>Lophiostomataceae</taxon>
        <taxon>Lophiostoma</taxon>
    </lineage>
</organism>
<dbReference type="AlphaFoldDB" id="A0A6A6TJN3"/>
<feature type="region of interest" description="Disordered" evidence="1">
    <location>
        <begin position="89"/>
        <end position="121"/>
    </location>
</feature>
<feature type="non-terminal residue" evidence="2">
    <location>
        <position position="1"/>
    </location>
</feature>
<protein>
    <submittedName>
        <fullName evidence="2">Uncharacterized protein</fullName>
    </submittedName>
</protein>
<keyword evidence="3" id="KW-1185">Reference proteome</keyword>
<evidence type="ECO:0000256" key="1">
    <source>
        <dbReference type="SAM" id="MobiDB-lite"/>
    </source>
</evidence>
<accession>A0A6A6TJN3</accession>
<sequence>SLTHVPPSPFHPHLTSHISALSLHPTLEATLHIANADLPSAHFLVRHMSGPPAVEGMLLHSILHRIEGDFENARLWGGDVADACKGWAPKRRGEEGGRLERSIWQDSGSDHAPTPTPGEESAKRLITSIEAFRARKSSSADAEAQDLSQRTRRELSRVLEWCILKFGDGAWVDASSAWVSPGEDIRKIGNDMVSGDKGWRKF</sequence>
<reference evidence="2" key="1">
    <citation type="journal article" date="2020" name="Stud. Mycol.">
        <title>101 Dothideomycetes genomes: a test case for predicting lifestyles and emergence of pathogens.</title>
        <authorList>
            <person name="Haridas S."/>
            <person name="Albert R."/>
            <person name="Binder M."/>
            <person name="Bloem J."/>
            <person name="Labutti K."/>
            <person name="Salamov A."/>
            <person name="Andreopoulos B."/>
            <person name="Baker S."/>
            <person name="Barry K."/>
            <person name="Bills G."/>
            <person name="Bluhm B."/>
            <person name="Cannon C."/>
            <person name="Castanera R."/>
            <person name="Culley D."/>
            <person name="Daum C."/>
            <person name="Ezra D."/>
            <person name="Gonzalez J."/>
            <person name="Henrissat B."/>
            <person name="Kuo A."/>
            <person name="Liang C."/>
            <person name="Lipzen A."/>
            <person name="Lutzoni F."/>
            <person name="Magnuson J."/>
            <person name="Mondo S."/>
            <person name="Nolan M."/>
            <person name="Ohm R."/>
            <person name="Pangilinan J."/>
            <person name="Park H.-J."/>
            <person name="Ramirez L."/>
            <person name="Alfaro M."/>
            <person name="Sun H."/>
            <person name="Tritt A."/>
            <person name="Yoshinaga Y."/>
            <person name="Zwiers L.-H."/>
            <person name="Turgeon B."/>
            <person name="Goodwin S."/>
            <person name="Spatafora J."/>
            <person name="Crous P."/>
            <person name="Grigoriev I."/>
        </authorList>
    </citation>
    <scope>NUCLEOTIDE SEQUENCE</scope>
    <source>
        <strain evidence="2">CBS 122681</strain>
    </source>
</reference>
<dbReference type="EMBL" id="MU004301">
    <property type="protein sequence ID" value="KAF2660249.1"/>
    <property type="molecule type" value="Genomic_DNA"/>
</dbReference>
<name>A0A6A6TJN3_9PLEO</name>
<dbReference type="OrthoDB" id="2306919at2759"/>
<proteinExistence type="predicted"/>
<dbReference type="Proteomes" id="UP000799324">
    <property type="component" value="Unassembled WGS sequence"/>
</dbReference>
<feature type="non-terminal residue" evidence="2">
    <location>
        <position position="202"/>
    </location>
</feature>
<feature type="compositionally biased region" description="Basic and acidic residues" evidence="1">
    <location>
        <begin position="91"/>
        <end position="103"/>
    </location>
</feature>